<accession>A0A0F8X120</accession>
<reference evidence="1" key="1">
    <citation type="journal article" date="2015" name="Nature">
        <title>Complex archaea that bridge the gap between prokaryotes and eukaryotes.</title>
        <authorList>
            <person name="Spang A."/>
            <person name="Saw J.H."/>
            <person name="Jorgensen S.L."/>
            <person name="Zaremba-Niedzwiedzka K."/>
            <person name="Martijn J."/>
            <person name="Lind A.E."/>
            <person name="van Eijk R."/>
            <person name="Schleper C."/>
            <person name="Guy L."/>
            <person name="Ettema T.J."/>
        </authorList>
    </citation>
    <scope>NUCLEOTIDE SEQUENCE</scope>
</reference>
<organism evidence="1">
    <name type="scientific">marine sediment metagenome</name>
    <dbReference type="NCBI Taxonomy" id="412755"/>
    <lineage>
        <taxon>unclassified sequences</taxon>
        <taxon>metagenomes</taxon>
        <taxon>ecological metagenomes</taxon>
    </lineage>
</organism>
<proteinExistence type="predicted"/>
<dbReference type="InterPro" id="IPR013320">
    <property type="entry name" value="ConA-like_dom_sf"/>
</dbReference>
<dbReference type="EMBL" id="LAZR01065962">
    <property type="protein sequence ID" value="KKK54500.1"/>
    <property type="molecule type" value="Genomic_DNA"/>
</dbReference>
<comment type="caution">
    <text evidence="1">The sequence shown here is derived from an EMBL/GenBank/DDBJ whole genome shotgun (WGS) entry which is preliminary data.</text>
</comment>
<dbReference type="AlphaFoldDB" id="A0A0F8X120"/>
<name>A0A0F8X120_9ZZZZ</name>
<sequence length="110" mass="11794">MAVAMSGTDRVDYGDIAATSGLTEFSVALTIKFAAAPSDLRLVTQWSAAWLAQVTDTNEVGFVIDGVNGSFFGQKTTALNVANGETHRIVMTWKHPTSTDIIEIWSNGTK</sequence>
<gene>
    <name evidence="1" type="ORF">LCGC14_3084070</name>
</gene>
<protein>
    <submittedName>
        <fullName evidence="1">Uncharacterized protein</fullName>
    </submittedName>
</protein>
<feature type="non-terminal residue" evidence="1">
    <location>
        <position position="110"/>
    </location>
</feature>
<dbReference type="SUPFAM" id="SSF49899">
    <property type="entry name" value="Concanavalin A-like lectins/glucanases"/>
    <property type="match status" value="1"/>
</dbReference>
<evidence type="ECO:0000313" key="1">
    <source>
        <dbReference type="EMBL" id="KKK54500.1"/>
    </source>
</evidence>